<evidence type="ECO:0000313" key="4">
    <source>
        <dbReference type="Proteomes" id="UP000018144"/>
    </source>
</evidence>
<dbReference type="OrthoDB" id="195446at2759"/>
<dbReference type="PANTHER" id="PTHR10039">
    <property type="entry name" value="AMELOGENIN"/>
    <property type="match status" value="1"/>
</dbReference>
<evidence type="ECO:0000313" key="3">
    <source>
        <dbReference type="EMBL" id="CCX12891.1"/>
    </source>
</evidence>
<evidence type="ECO:0000259" key="2">
    <source>
        <dbReference type="Pfam" id="PF24883"/>
    </source>
</evidence>
<dbReference type="Proteomes" id="UP000018144">
    <property type="component" value="Unassembled WGS sequence"/>
</dbReference>
<protein>
    <recommendedName>
        <fullName evidence="2">Nephrocystin 3-like N-terminal domain-containing protein</fullName>
    </recommendedName>
</protein>
<reference evidence="3 4" key="1">
    <citation type="journal article" date="2013" name="PLoS Genet.">
        <title>The genome and development-dependent transcriptomes of Pyronema confluens: a window into fungal evolution.</title>
        <authorList>
            <person name="Traeger S."/>
            <person name="Altegoer F."/>
            <person name="Freitag M."/>
            <person name="Gabaldon T."/>
            <person name="Kempken F."/>
            <person name="Kumar A."/>
            <person name="Marcet-Houben M."/>
            <person name="Poggeler S."/>
            <person name="Stajich J.E."/>
            <person name="Nowrousian M."/>
        </authorList>
    </citation>
    <scope>NUCLEOTIDE SEQUENCE [LARGE SCALE GENOMIC DNA]</scope>
    <source>
        <strain evidence="4">CBS 100304</strain>
        <tissue evidence="3">Vegetative mycelium</tissue>
    </source>
</reference>
<organism evidence="3 4">
    <name type="scientific">Pyronema omphalodes (strain CBS 100304)</name>
    <name type="common">Pyronema confluens</name>
    <dbReference type="NCBI Taxonomy" id="1076935"/>
    <lineage>
        <taxon>Eukaryota</taxon>
        <taxon>Fungi</taxon>
        <taxon>Dikarya</taxon>
        <taxon>Ascomycota</taxon>
        <taxon>Pezizomycotina</taxon>
        <taxon>Pezizomycetes</taxon>
        <taxon>Pezizales</taxon>
        <taxon>Pyronemataceae</taxon>
        <taxon>Pyronema</taxon>
    </lineage>
</organism>
<dbReference type="InterPro" id="IPR056884">
    <property type="entry name" value="NPHP3-like_N"/>
</dbReference>
<accession>U4LDW1</accession>
<keyword evidence="1" id="KW-0677">Repeat</keyword>
<dbReference type="Pfam" id="PF24883">
    <property type="entry name" value="NPHP3_N"/>
    <property type="match status" value="1"/>
</dbReference>
<sequence>MQPAGRTGIVRLTQCKAPSTREGLDFDVFLRWISPLDPQREHKRQKMLRCEGTGNWLLQSSDFQKWCYGDSSEEGFNPLLMCYGPEGVGKSVMSSIVVDHLKRAFGHPTCVLPIPR</sequence>
<keyword evidence="4" id="KW-1185">Reference proteome</keyword>
<name>U4LDW1_PYROM</name>
<dbReference type="EMBL" id="HF935726">
    <property type="protein sequence ID" value="CCX12891.1"/>
    <property type="molecule type" value="Genomic_DNA"/>
</dbReference>
<dbReference type="AlphaFoldDB" id="U4LDW1"/>
<evidence type="ECO:0000256" key="1">
    <source>
        <dbReference type="ARBA" id="ARBA00022737"/>
    </source>
</evidence>
<gene>
    <name evidence="3" type="ORF">PCON_12485</name>
</gene>
<proteinExistence type="predicted"/>
<feature type="domain" description="Nephrocystin 3-like N-terminal" evidence="2">
    <location>
        <begin position="52"/>
        <end position="104"/>
    </location>
</feature>